<feature type="domain" description="Disease resistance R13L4/SHOC-2-like LRR" evidence="15">
    <location>
        <begin position="109"/>
        <end position="298"/>
    </location>
</feature>
<evidence type="ECO:0000256" key="2">
    <source>
        <dbReference type="ARBA" id="ARBA00009592"/>
    </source>
</evidence>
<evidence type="ECO:0000259" key="15">
    <source>
        <dbReference type="Pfam" id="PF23598"/>
    </source>
</evidence>
<keyword evidence="3" id="KW-1003">Cell membrane</keyword>
<dbReference type="Pfam" id="PF08263">
    <property type="entry name" value="LRRNT_2"/>
    <property type="match status" value="1"/>
</dbReference>
<keyword evidence="8 12" id="KW-1133">Transmembrane helix</keyword>
<keyword evidence="9 12" id="KW-0472">Membrane</keyword>
<dbReference type="SMART" id="SM00369">
    <property type="entry name" value="LRR_TYP"/>
    <property type="match status" value="10"/>
</dbReference>
<evidence type="ECO:0000259" key="14">
    <source>
        <dbReference type="Pfam" id="PF08263"/>
    </source>
</evidence>
<dbReference type="GO" id="GO:0005886">
    <property type="term" value="C:plasma membrane"/>
    <property type="evidence" value="ECO:0007669"/>
    <property type="project" value="UniProtKB-SubCell"/>
</dbReference>
<evidence type="ECO:0000256" key="12">
    <source>
        <dbReference type="SAM" id="Phobius"/>
    </source>
</evidence>
<evidence type="ECO:0000313" key="16">
    <source>
        <dbReference type="EMBL" id="GMI78924.1"/>
    </source>
</evidence>
<dbReference type="EMBL" id="BSYR01000016">
    <property type="protein sequence ID" value="GMI78924.1"/>
    <property type="molecule type" value="Genomic_DNA"/>
</dbReference>
<accession>A0A9W7HK81</accession>
<evidence type="ECO:0000256" key="8">
    <source>
        <dbReference type="ARBA" id="ARBA00022989"/>
    </source>
</evidence>
<evidence type="ECO:0000256" key="7">
    <source>
        <dbReference type="ARBA" id="ARBA00022737"/>
    </source>
</evidence>
<comment type="similarity">
    <text evidence="2">Belongs to the RLP family.</text>
</comment>
<evidence type="ECO:0000256" key="10">
    <source>
        <dbReference type="ARBA" id="ARBA00023170"/>
    </source>
</evidence>
<evidence type="ECO:0000256" key="11">
    <source>
        <dbReference type="ARBA" id="ARBA00023180"/>
    </source>
</evidence>
<proteinExistence type="inferred from homology"/>
<dbReference type="PANTHER" id="PTHR48063">
    <property type="entry name" value="LRR RECEPTOR-LIKE KINASE"/>
    <property type="match status" value="1"/>
</dbReference>
<reference evidence="16" key="1">
    <citation type="submission" date="2023-05" db="EMBL/GenBank/DDBJ databases">
        <title>Genome and transcriptome analyses reveal genes involved in the formation of fine ridges on petal epidermal cells in Hibiscus trionum.</title>
        <authorList>
            <person name="Koshimizu S."/>
            <person name="Masuda S."/>
            <person name="Ishii T."/>
            <person name="Shirasu K."/>
            <person name="Hoshino A."/>
            <person name="Arita M."/>
        </authorList>
    </citation>
    <scope>NUCLEOTIDE SEQUENCE</scope>
    <source>
        <strain evidence="16">Hamamatsu line</strain>
    </source>
</reference>
<evidence type="ECO:0000256" key="9">
    <source>
        <dbReference type="ARBA" id="ARBA00023136"/>
    </source>
</evidence>
<dbReference type="AlphaFoldDB" id="A0A9W7HK81"/>
<dbReference type="Pfam" id="PF00560">
    <property type="entry name" value="LRR_1"/>
    <property type="match status" value="5"/>
</dbReference>
<protein>
    <recommendedName>
        <fullName evidence="18">Leucine-rich repeat-containing N-terminal plant-type domain-containing protein</fullName>
    </recommendedName>
</protein>
<dbReference type="Proteomes" id="UP001165190">
    <property type="component" value="Unassembled WGS sequence"/>
</dbReference>
<feature type="transmembrane region" description="Helical" evidence="12">
    <location>
        <begin position="986"/>
        <end position="1006"/>
    </location>
</feature>
<keyword evidence="7" id="KW-0677">Repeat</keyword>
<comment type="subcellular location">
    <subcellularLocation>
        <location evidence="1">Cell membrane</location>
        <topology evidence="1">Single-pass type I membrane protein</topology>
    </subcellularLocation>
</comment>
<comment type="caution">
    <text evidence="16">The sequence shown here is derived from an EMBL/GenBank/DDBJ whole genome shotgun (WGS) entry which is preliminary data.</text>
</comment>
<evidence type="ECO:0000256" key="13">
    <source>
        <dbReference type="SAM" id="SignalP"/>
    </source>
</evidence>
<dbReference type="PANTHER" id="PTHR48063:SF16">
    <property type="entry name" value="LRR RECEPTOR-LIKE SERINE_THREONINE-PROTEIN KINASE GSO1"/>
    <property type="match status" value="1"/>
</dbReference>
<keyword evidence="11" id="KW-0325">Glycoprotein</keyword>
<dbReference type="InterPro" id="IPR013210">
    <property type="entry name" value="LRR_N_plant-typ"/>
</dbReference>
<dbReference type="Pfam" id="PF23598">
    <property type="entry name" value="LRR_14"/>
    <property type="match status" value="1"/>
</dbReference>
<keyword evidence="10" id="KW-0675">Receptor</keyword>
<evidence type="ECO:0000256" key="1">
    <source>
        <dbReference type="ARBA" id="ARBA00004251"/>
    </source>
</evidence>
<dbReference type="FunFam" id="3.80.10.10:FF:001347">
    <property type="entry name" value="LRR receptor-like serine/threonine-protein kinase GSO2"/>
    <property type="match status" value="1"/>
</dbReference>
<dbReference type="OrthoDB" id="1154620at2759"/>
<evidence type="ECO:0000256" key="3">
    <source>
        <dbReference type="ARBA" id="ARBA00022475"/>
    </source>
</evidence>
<name>A0A9W7HK81_HIBTR</name>
<keyword evidence="6 13" id="KW-0732">Signal</keyword>
<dbReference type="InterPro" id="IPR032675">
    <property type="entry name" value="LRR_dom_sf"/>
</dbReference>
<keyword evidence="17" id="KW-1185">Reference proteome</keyword>
<evidence type="ECO:0000256" key="5">
    <source>
        <dbReference type="ARBA" id="ARBA00022692"/>
    </source>
</evidence>
<dbReference type="FunFam" id="3.80.10.10:FF:000213">
    <property type="entry name" value="Tyrosine-sulfated glycopeptide receptor 1"/>
    <property type="match status" value="1"/>
</dbReference>
<dbReference type="FunFam" id="3.80.10.10:FF:000095">
    <property type="entry name" value="LRR receptor-like serine/threonine-protein kinase GSO1"/>
    <property type="match status" value="1"/>
</dbReference>
<organism evidence="16 17">
    <name type="scientific">Hibiscus trionum</name>
    <name type="common">Flower of an hour</name>
    <dbReference type="NCBI Taxonomy" id="183268"/>
    <lineage>
        <taxon>Eukaryota</taxon>
        <taxon>Viridiplantae</taxon>
        <taxon>Streptophyta</taxon>
        <taxon>Embryophyta</taxon>
        <taxon>Tracheophyta</taxon>
        <taxon>Spermatophyta</taxon>
        <taxon>Magnoliopsida</taxon>
        <taxon>eudicotyledons</taxon>
        <taxon>Gunneridae</taxon>
        <taxon>Pentapetalae</taxon>
        <taxon>rosids</taxon>
        <taxon>malvids</taxon>
        <taxon>Malvales</taxon>
        <taxon>Malvaceae</taxon>
        <taxon>Malvoideae</taxon>
        <taxon>Hibiscus</taxon>
    </lineage>
</organism>
<dbReference type="InterPro" id="IPR003591">
    <property type="entry name" value="Leu-rich_rpt_typical-subtyp"/>
</dbReference>
<keyword evidence="5 12" id="KW-0812">Transmembrane</keyword>
<dbReference type="InterPro" id="IPR001611">
    <property type="entry name" value="Leu-rich_rpt"/>
</dbReference>
<feature type="domain" description="Leucine-rich repeat-containing N-terminal plant-type" evidence="14">
    <location>
        <begin position="34"/>
        <end position="71"/>
    </location>
</feature>
<dbReference type="Gene3D" id="3.80.10.10">
    <property type="entry name" value="Ribonuclease Inhibitor"/>
    <property type="match status" value="5"/>
</dbReference>
<evidence type="ECO:0008006" key="18">
    <source>
        <dbReference type="Google" id="ProtNLM"/>
    </source>
</evidence>
<keyword evidence="4" id="KW-0433">Leucine-rich repeat</keyword>
<dbReference type="Pfam" id="PF13855">
    <property type="entry name" value="LRR_8"/>
    <property type="match status" value="4"/>
</dbReference>
<feature type="signal peptide" evidence="13">
    <location>
        <begin position="1"/>
        <end position="19"/>
    </location>
</feature>
<evidence type="ECO:0000313" key="17">
    <source>
        <dbReference type="Proteomes" id="UP001165190"/>
    </source>
</evidence>
<dbReference type="FunFam" id="3.80.10.10:FF:000111">
    <property type="entry name" value="LRR receptor-like serine/threonine-protein kinase ERECTA"/>
    <property type="match status" value="1"/>
</dbReference>
<dbReference type="SUPFAM" id="SSF52058">
    <property type="entry name" value="L domain-like"/>
    <property type="match status" value="4"/>
</dbReference>
<dbReference type="FunFam" id="3.80.10.10:FF:000383">
    <property type="entry name" value="Leucine-rich repeat receptor protein kinase EMS1"/>
    <property type="match status" value="1"/>
</dbReference>
<evidence type="ECO:0000256" key="4">
    <source>
        <dbReference type="ARBA" id="ARBA00022614"/>
    </source>
</evidence>
<dbReference type="InterPro" id="IPR046956">
    <property type="entry name" value="RLP23-like"/>
</dbReference>
<dbReference type="InterPro" id="IPR055414">
    <property type="entry name" value="LRR_R13L4/SHOC2-like"/>
</dbReference>
<evidence type="ECO:0000256" key="6">
    <source>
        <dbReference type="ARBA" id="ARBA00022729"/>
    </source>
</evidence>
<sequence>MEFFTVLGLLLAVLCVITGEYVCTADSHSANCSESDLRALSDFKNGLNDPENRLSSWQGSKCCEWHGIGCNNSTGAVIIIDLHNPYPITSESSSRYGFRNLSGHINPSLLNLKSIQYLDLSLNTFNDIAIPEFLGSFTNLRYLNLSRAGFSGVIPPSLGNLSSLQFLDVSSEFWSLSSDSLQWLAGLVSLKHLAMNEVDLSMIGSDFLGIMNRLSFLNELHLSRCQLSGSISSPNSVNLTSLSVLDLSLNSFGPGFPDWLVNISGLTYIDLNFNHLSGRIPLDIGELPNLQYLNLAGNSNLSASSYQLLRRSWKNIQVLNLASNKVHGKLPSSIGNMTSLTTFDLSMNEVEGGIPSSIGRLCSLKSFDLSGNNLTGSLPQLLEGTQDCVPSSPFPNLMYLRLSNNRLVGTLPEWIGHLRNLKELNLNYNLLEGPIPASLGQLSNLTDLGLGGNELNGTLPDSFGRLSGLSTFDVSSNHLTGFISEVHFTMLSKLKILHLSANSFIVNVSSNWIPPFQVRNLDMGSCHLGPSFPNWLRYQEEVEFLDFSNASISDNIPNWFWDISSNLSLLNVSFNRLRGQLPNPLNVAPYADVDLSSNLFEGPIPLPAVEIALLDLSNNRFSVAIPQNMSESMPDLVFLSLSNNRLTGGIPNSIGDMLSLQAIDLSRNKLIGSIPSSIGNCVYLKVLDLGNNNLSGVIADALGQLLQLQSLHLNNNNLTGSIPPSFKNLSSLETLDLGNNGLSGNIPPWIGDGFPALRIISLRSNSFSGEIPSKLSNLSSLQILDLAENSFTGSIPASLGDLKAMAKEQNIIQYLLYGKYRGVYYEESLTVNLKNQTQKFTKTLSLVTSIDLSGNNLNGDFPESLTKLSGLIFLNLSRNHISGDIRGSISNLHQLSSLDLSRNNLTGEIPPGLSSLSFMAYLNLSNNHLSGAIPYTRQLTTFEASSFEGNPGLCGDPLTIKCGKGGVDNGGTVEGGKSDEGIVGKWFYMSVGLGYAAGILVPVIVISARRDWVDSYFGFVEKFIDISGLRKIADKRGRKKQVRRGSTNK</sequence>
<feature type="chain" id="PRO_5040951030" description="Leucine-rich repeat-containing N-terminal plant-type domain-containing protein" evidence="13">
    <location>
        <begin position="20"/>
        <end position="1049"/>
    </location>
</feature>
<gene>
    <name evidence="16" type="ORF">HRI_001561700</name>
</gene>